<dbReference type="Proteomes" id="UP000177130">
    <property type="component" value="Unassembled WGS sequence"/>
</dbReference>
<dbReference type="PANTHER" id="PTHR35458">
    <property type="entry name" value="SLR0755 PROTEIN"/>
    <property type="match status" value="1"/>
</dbReference>
<evidence type="ECO:0000313" key="2">
    <source>
        <dbReference type="EMBL" id="OHA22680.1"/>
    </source>
</evidence>
<dbReference type="InterPro" id="IPR047140">
    <property type="entry name" value="LabA"/>
</dbReference>
<dbReference type="STRING" id="1802306.A3C72_01320"/>
<evidence type="ECO:0000259" key="1">
    <source>
        <dbReference type="Pfam" id="PF01936"/>
    </source>
</evidence>
<reference evidence="2 3" key="1">
    <citation type="journal article" date="2016" name="Nat. Commun.">
        <title>Thousands of microbial genomes shed light on interconnected biogeochemical processes in an aquifer system.</title>
        <authorList>
            <person name="Anantharaman K."/>
            <person name="Brown C.T."/>
            <person name="Hug L.A."/>
            <person name="Sharon I."/>
            <person name="Castelle C.J."/>
            <person name="Probst A.J."/>
            <person name="Thomas B.C."/>
            <person name="Singh A."/>
            <person name="Wilkins M.J."/>
            <person name="Karaoz U."/>
            <person name="Brodie E.L."/>
            <person name="Williams K.H."/>
            <person name="Hubbard S.S."/>
            <person name="Banfield J.F."/>
        </authorList>
    </citation>
    <scope>NUCLEOTIDE SEQUENCE [LARGE SCALE GENOMIC DNA]</scope>
</reference>
<accession>A0A1G2MFJ6</accession>
<dbReference type="Pfam" id="PF01936">
    <property type="entry name" value="NYN"/>
    <property type="match status" value="1"/>
</dbReference>
<dbReference type="EMBL" id="MHRK01000049">
    <property type="protein sequence ID" value="OHA22680.1"/>
    <property type="molecule type" value="Genomic_DNA"/>
</dbReference>
<organism evidence="2 3">
    <name type="scientific">Candidatus Taylorbacteria bacterium RIFCSPHIGHO2_02_FULL_43_32b</name>
    <dbReference type="NCBI Taxonomy" id="1802306"/>
    <lineage>
        <taxon>Bacteria</taxon>
        <taxon>Candidatus Tayloriibacteriota</taxon>
    </lineage>
</organism>
<feature type="domain" description="NYN" evidence="1">
    <location>
        <begin position="19"/>
        <end position="150"/>
    </location>
</feature>
<proteinExistence type="predicted"/>
<dbReference type="PANTHER" id="PTHR35458:SF8">
    <property type="entry name" value="SLR0650 PROTEIN"/>
    <property type="match status" value="1"/>
</dbReference>
<protein>
    <recommendedName>
        <fullName evidence="1">NYN domain-containing protein</fullName>
    </recommendedName>
</protein>
<sequence>MVPIATLRFMNKKPNNYAFIDSQNLNLSIQALGWYLDWRRFRIYLSEKYSVAKAYLFIGFIQGNSDLYTGLQEAGFVCVFKPTLIYKDGTTKGNCDAELVLQAMIDFNEYDRAVIVTGDGDFHCIIKYLIEKDKLSALLIPNRMKFSALLKNKLFRPSLRFMNELKTKLEYKKRPRKDGTL</sequence>
<name>A0A1G2MFJ6_9BACT</name>
<evidence type="ECO:0000313" key="3">
    <source>
        <dbReference type="Proteomes" id="UP000177130"/>
    </source>
</evidence>
<dbReference type="Gene3D" id="3.40.50.1010">
    <property type="entry name" value="5'-nuclease"/>
    <property type="match status" value="1"/>
</dbReference>
<comment type="caution">
    <text evidence="2">The sequence shown here is derived from an EMBL/GenBank/DDBJ whole genome shotgun (WGS) entry which is preliminary data.</text>
</comment>
<dbReference type="InterPro" id="IPR021139">
    <property type="entry name" value="NYN"/>
</dbReference>
<dbReference type="AlphaFoldDB" id="A0A1G2MFJ6"/>
<dbReference type="GO" id="GO:0004540">
    <property type="term" value="F:RNA nuclease activity"/>
    <property type="evidence" value="ECO:0007669"/>
    <property type="project" value="InterPro"/>
</dbReference>
<gene>
    <name evidence="2" type="ORF">A3C72_01320</name>
</gene>